<dbReference type="FunFam" id="2.60.120.10:FF:000299">
    <property type="entry name" value="Predicted protein"/>
    <property type="match status" value="1"/>
</dbReference>
<protein>
    <submittedName>
        <fullName evidence="1">Uncharacterized protein</fullName>
    </submittedName>
</protein>
<evidence type="ECO:0000313" key="1">
    <source>
        <dbReference type="EMBL" id="CAH1786711.1"/>
    </source>
</evidence>
<dbReference type="OrthoDB" id="415358at2759"/>
<dbReference type="InterPro" id="IPR003347">
    <property type="entry name" value="JmjC_dom"/>
</dbReference>
<sequence>ENQNRETFYRFYYFILKIRFKPGTKIQDEVVNILETLDTIYKDDAVSLGFIDLINFMWPNGAKLEWDSESARVPTERRLIVFEKRQKDRTCLSHSRKVKLYTPKAIAYTGSLTVDLLVQFINEHCRTFRQSNGHLSAMGLHKEYILDNLFKVADNSITLKTLNESPNNPLKRDTASKHCIIKEDGSKKCDENYNENKYLKDATKPVIPECERIDASQLSKETFFNSYLKLSKPVILTNGMDEWAALEKWTNEYLVEKFGKNNVHIKLSPHGEYEGVEPVELWEDYEKFKIPDEVFYQLKFPDLVVVRPASTKLRFDKFMDLVTNISSSDNTEVSAYLEYSSIPNNMPELEEDIAEFPFIKGVLERKHLNAWISDGNTLGKLHFDPFDNFLCQISGRKQLILFEPHNNRQMYEAHIPEATLGFNNITQKFRRKTLMDSTSMVMAPFDILKPDFKRFTETRDIRPLNCTINEGEVLFMPSFWWHEVQSFPSETIPRNLAVNFWYKPFLVKEFPCQECKLDVNPEYYHLLDDIPT</sequence>
<dbReference type="PROSITE" id="PS51184">
    <property type="entry name" value="JMJC"/>
    <property type="match status" value="1"/>
</dbReference>
<dbReference type="Gene3D" id="2.60.120.10">
    <property type="entry name" value="Jelly Rolls"/>
    <property type="match status" value="1"/>
</dbReference>
<accession>A0A8J1U1H6</accession>
<dbReference type="InterPro" id="IPR014710">
    <property type="entry name" value="RmlC-like_jellyroll"/>
</dbReference>
<dbReference type="SMART" id="SM00558">
    <property type="entry name" value="JmjC"/>
    <property type="match status" value="1"/>
</dbReference>
<dbReference type="SUPFAM" id="SSF51197">
    <property type="entry name" value="Clavaminate synthase-like"/>
    <property type="match status" value="1"/>
</dbReference>
<dbReference type="PANTHER" id="PTHR12461">
    <property type="entry name" value="HYPOXIA-INDUCIBLE FACTOR 1 ALPHA INHIBITOR-RELATED"/>
    <property type="match status" value="1"/>
</dbReference>
<feature type="non-terminal residue" evidence="1">
    <location>
        <position position="1"/>
    </location>
</feature>
<dbReference type="EMBL" id="CAIIXF020000006">
    <property type="protein sequence ID" value="CAH1786711.1"/>
    <property type="molecule type" value="Genomic_DNA"/>
</dbReference>
<evidence type="ECO:0000313" key="2">
    <source>
        <dbReference type="Proteomes" id="UP000749559"/>
    </source>
</evidence>
<dbReference type="AlphaFoldDB" id="A0A8J1U1H6"/>
<reference evidence="1" key="1">
    <citation type="submission" date="2022-03" db="EMBL/GenBank/DDBJ databases">
        <authorList>
            <person name="Martin C."/>
        </authorList>
    </citation>
    <scope>NUCLEOTIDE SEQUENCE</scope>
</reference>
<comment type="caution">
    <text evidence="1">The sequence shown here is derived from an EMBL/GenBank/DDBJ whole genome shotgun (WGS) entry which is preliminary data.</text>
</comment>
<dbReference type="PANTHER" id="PTHR12461:SF83">
    <property type="entry name" value="JMJC DOMAIN-CONTAINING PROTEIN"/>
    <property type="match status" value="1"/>
</dbReference>
<keyword evidence="2" id="KW-1185">Reference proteome</keyword>
<dbReference type="InterPro" id="IPR041667">
    <property type="entry name" value="Cupin_8"/>
</dbReference>
<organism evidence="1 2">
    <name type="scientific">Owenia fusiformis</name>
    <name type="common">Polychaete worm</name>
    <dbReference type="NCBI Taxonomy" id="6347"/>
    <lineage>
        <taxon>Eukaryota</taxon>
        <taxon>Metazoa</taxon>
        <taxon>Spiralia</taxon>
        <taxon>Lophotrochozoa</taxon>
        <taxon>Annelida</taxon>
        <taxon>Polychaeta</taxon>
        <taxon>Sedentaria</taxon>
        <taxon>Canalipalpata</taxon>
        <taxon>Sabellida</taxon>
        <taxon>Oweniida</taxon>
        <taxon>Oweniidae</taxon>
        <taxon>Owenia</taxon>
    </lineage>
</organism>
<name>A0A8J1U1H6_OWEFU</name>
<gene>
    <name evidence="1" type="ORF">OFUS_LOCUS12551</name>
</gene>
<dbReference type="Proteomes" id="UP000749559">
    <property type="component" value="Unassembled WGS sequence"/>
</dbReference>
<proteinExistence type="predicted"/>
<dbReference type="Pfam" id="PF13621">
    <property type="entry name" value="Cupin_8"/>
    <property type="match status" value="1"/>
</dbReference>